<dbReference type="EMBL" id="CP108188">
    <property type="protein sequence ID" value="WTR72586.1"/>
    <property type="molecule type" value="Genomic_DNA"/>
</dbReference>
<sequence length="134" mass="14067">MSGVAARRSPAAAQTPTALPAIRLTGRGKQATRPFTVTDGLAVFRSKCSGCSANFIVELLDSSGQTEDLLTNTVGAYDGSKAVGLGAGRYRLDITADSAWSVTVTQPRNRPAAALPQSYEVQAVTAVSRDRRQP</sequence>
<gene>
    <name evidence="1" type="ORF">OG814_26570</name>
</gene>
<dbReference type="RefSeq" id="WP_406337008.1">
    <property type="nucleotide sequence ID" value="NZ_CP108188.1"/>
</dbReference>
<evidence type="ECO:0000313" key="2">
    <source>
        <dbReference type="Proteomes" id="UP001622594"/>
    </source>
</evidence>
<name>A0ABZ1LDQ6_9ACTN</name>
<reference evidence="1 2" key="1">
    <citation type="submission" date="2022-10" db="EMBL/GenBank/DDBJ databases">
        <title>The complete genomes of actinobacterial strains from the NBC collection.</title>
        <authorList>
            <person name="Joergensen T.S."/>
            <person name="Alvarez Arevalo M."/>
            <person name="Sterndorff E.B."/>
            <person name="Faurdal D."/>
            <person name="Vuksanovic O."/>
            <person name="Mourched A.-S."/>
            <person name="Charusanti P."/>
            <person name="Shaw S."/>
            <person name="Blin K."/>
            <person name="Weber T."/>
        </authorList>
    </citation>
    <scope>NUCLEOTIDE SEQUENCE [LARGE SCALE GENOMIC DNA]</scope>
    <source>
        <strain evidence="1 2">NBC_00123</strain>
    </source>
</reference>
<proteinExistence type="predicted"/>
<organism evidence="1 2">
    <name type="scientific">Streptomyces zaomyceticus</name>
    <dbReference type="NCBI Taxonomy" id="68286"/>
    <lineage>
        <taxon>Bacteria</taxon>
        <taxon>Bacillati</taxon>
        <taxon>Actinomycetota</taxon>
        <taxon>Actinomycetes</taxon>
        <taxon>Kitasatosporales</taxon>
        <taxon>Streptomycetaceae</taxon>
        <taxon>Streptomyces</taxon>
    </lineage>
</organism>
<evidence type="ECO:0000313" key="1">
    <source>
        <dbReference type="EMBL" id="WTR72586.1"/>
    </source>
</evidence>
<protein>
    <submittedName>
        <fullName evidence="1">Uncharacterized protein</fullName>
    </submittedName>
</protein>
<keyword evidence="2" id="KW-1185">Reference proteome</keyword>
<dbReference type="Proteomes" id="UP001622594">
    <property type="component" value="Chromosome"/>
</dbReference>
<accession>A0ABZ1LDQ6</accession>